<proteinExistence type="predicted"/>
<feature type="chain" id="PRO_5029566319" evidence="1">
    <location>
        <begin position="20"/>
        <end position="315"/>
    </location>
</feature>
<organism evidence="2 3">
    <name type="scientific">Hallella mizrahii</name>
    <dbReference type="NCBI Taxonomy" id="2606637"/>
    <lineage>
        <taxon>Bacteria</taxon>
        <taxon>Pseudomonadati</taxon>
        <taxon>Bacteroidota</taxon>
        <taxon>Bacteroidia</taxon>
        <taxon>Bacteroidales</taxon>
        <taxon>Prevotellaceae</taxon>
        <taxon>Hallella</taxon>
    </lineage>
</organism>
<gene>
    <name evidence="2" type="primary">porQ</name>
    <name evidence="2" type="ORF">FYJ73_00235</name>
</gene>
<evidence type="ECO:0000256" key="1">
    <source>
        <dbReference type="SAM" id="SignalP"/>
    </source>
</evidence>
<evidence type="ECO:0000313" key="3">
    <source>
        <dbReference type="Proteomes" id="UP000438914"/>
    </source>
</evidence>
<reference evidence="2 3" key="1">
    <citation type="submission" date="2019-08" db="EMBL/GenBank/DDBJ databases">
        <title>In-depth cultivation of the pig gut microbiome towards novel bacterial diversity and tailored functional studies.</title>
        <authorList>
            <person name="Wylensek D."/>
            <person name="Hitch T.C.A."/>
            <person name="Clavel T."/>
        </authorList>
    </citation>
    <scope>NUCLEOTIDE SEQUENCE [LARGE SCALE GENOMIC DNA]</scope>
    <source>
        <strain evidence="2 3">LKV-178-WT-2A</strain>
    </source>
</reference>
<feature type="signal peptide" evidence="1">
    <location>
        <begin position="1"/>
        <end position="19"/>
    </location>
</feature>
<keyword evidence="1" id="KW-0732">Signal</keyword>
<protein>
    <submittedName>
        <fullName evidence="2">Type IX secretion system protein PorQ</fullName>
    </submittedName>
</protein>
<dbReference type="NCBIfam" id="NF033711">
    <property type="entry name" value="T9SS_PorQ"/>
    <property type="match status" value="1"/>
</dbReference>
<keyword evidence="3" id="KW-1185">Reference proteome</keyword>
<dbReference type="Proteomes" id="UP000438914">
    <property type="component" value="Unassembled WGS sequence"/>
</dbReference>
<dbReference type="AlphaFoldDB" id="A0A7K0KB28"/>
<accession>A0A7K0KB28</accession>
<name>A0A7K0KB28_9BACT</name>
<dbReference type="NCBIfam" id="NF033709">
    <property type="entry name" value="PorV_fam"/>
    <property type="match status" value="1"/>
</dbReference>
<comment type="caution">
    <text evidence="2">The sequence shown here is derived from an EMBL/GenBank/DDBJ whole genome shotgun (WGS) entry which is preliminary data.</text>
</comment>
<dbReference type="RefSeq" id="WP_154532413.1">
    <property type="nucleotide sequence ID" value="NZ_VUNG01000001.1"/>
</dbReference>
<sequence>MKKAAFSILLALCVSSSWAQSESETAYNFLRLPVGAHAAAIGGDNVSLVEDDENLASNNPALLSSSTPKTIALNYMSYMQGVKAASAAFNWASGERATWAVGAQYLDYGKMKQTDENNIQTGDFSARDIAVNGTLAYMLTDKIAGGITTRLITSYIGDYNSIGFGVDLGLNYYDDAHQLSVSLTAKNLGGQLKAYDENYEKMPFDLQAGVTKGLSSIPLRLSLTLVDLNHPHYKFLNHVVVGGDILLGDNLWLGMGYNFRRADEMKITDGDKDSSHGAGLSLGGGIDLNRLKIGVSYGKYHVSSSSLICSAAFSL</sequence>
<evidence type="ECO:0000313" key="2">
    <source>
        <dbReference type="EMBL" id="MST83127.1"/>
    </source>
</evidence>
<dbReference type="EMBL" id="VUNG01000001">
    <property type="protein sequence ID" value="MST83127.1"/>
    <property type="molecule type" value="Genomic_DNA"/>
</dbReference>